<protein>
    <submittedName>
        <fullName evidence="2">Uncharacterized protein</fullName>
    </submittedName>
</protein>
<comment type="caution">
    <text evidence="2">The sequence shown here is derived from an EMBL/GenBank/DDBJ whole genome shotgun (WGS) entry which is preliminary data.</text>
</comment>
<feature type="non-terminal residue" evidence="2">
    <location>
        <position position="173"/>
    </location>
</feature>
<feature type="compositionally biased region" description="Basic and acidic residues" evidence="1">
    <location>
        <begin position="149"/>
        <end position="159"/>
    </location>
</feature>
<sequence length="173" mass="18738">MRSAAEDSEDDSYVEHDDGGSLSNAESSPDEDSDINSDYNNDSSDDSSDDDNENEEFVSGGGADGKSAYELLRERNIARNNARLRELGLVTDEAQQPRNIRPAARRRRPAGDAGRGRPQVLRRSRRLRQAAPVGAPATADNGKSTAIPQKDEPEPEPERTSNTVSATVSTRPA</sequence>
<feature type="compositionally biased region" description="Polar residues" evidence="1">
    <location>
        <begin position="160"/>
        <end position="173"/>
    </location>
</feature>
<dbReference type="EMBL" id="AGNL01002075">
    <property type="protein sequence ID" value="EJK76502.1"/>
    <property type="molecule type" value="Genomic_DNA"/>
</dbReference>
<dbReference type="Proteomes" id="UP000266841">
    <property type="component" value="Unassembled WGS sequence"/>
</dbReference>
<feature type="region of interest" description="Disordered" evidence="1">
    <location>
        <begin position="85"/>
        <end position="173"/>
    </location>
</feature>
<organism evidence="2 3">
    <name type="scientific">Thalassiosira oceanica</name>
    <name type="common">Marine diatom</name>
    <dbReference type="NCBI Taxonomy" id="159749"/>
    <lineage>
        <taxon>Eukaryota</taxon>
        <taxon>Sar</taxon>
        <taxon>Stramenopiles</taxon>
        <taxon>Ochrophyta</taxon>
        <taxon>Bacillariophyta</taxon>
        <taxon>Coscinodiscophyceae</taxon>
        <taxon>Thalassiosirophycidae</taxon>
        <taxon>Thalassiosirales</taxon>
        <taxon>Thalassiosiraceae</taxon>
        <taxon>Thalassiosira</taxon>
    </lineage>
</organism>
<gene>
    <name evidence="2" type="ORF">THAOC_01733</name>
</gene>
<proteinExistence type="predicted"/>
<reference evidence="2 3" key="1">
    <citation type="journal article" date="2012" name="Genome Biol.">
        <title>Genome and low-iron response of an oceanic diatom adapted to chronic iron limitation.</title>
        <authorList>
            <person name="Lommer M."/>
            <person name="Specht M."/>
            <person name="Roy A.S."/>
            <person name="Kraemer L."/>
            <person name="Andreson R."/>
            <person name="Gutowska M.A."/>
            <person name="Wolf J."/>
            <person name="Bergner S.V."/>
            <person name="Schilhabel M.B."/>
            <person name="Klostermeier U.C."/>
            <person name="Beiko R.G."/>
            <person name="Rosenstiel P."/>
            <person name="Hippler M."/>
            <person name="Laroche J."/>
        </authorList>
    </citation>
    <scope>NUCLEOTIDE SEQUENCE [LARGE SCALE GENOMIC DNA]</scope>
    <source>
        <strain evidence="2 3">CCMP1005</strain>
    </source>
</reference>
<dbReference type="AlphaFoldDB" id="K0TQR4"/>
<evidence type="ECO:0000256" key="1">
    <source>
        <dbReference type="SAM" id="MobiDB-lite"/>
    </source>
</evidence>
<feature type="region of interest" description="Disordered" evidence="1">
    <location>
        <begin position="1"/>
        <end position="67"/>
    </location>
</feature>
<name>K0TQR4_THAOC</name>
<accession>K0TQR4</accession>
<evidence type="ECO:0000313" key="3">
    <source>
        <dbReference type="Proteomes" id="UP000266841"/>
    </source>
</evidence>
<feature type="compositionally biased region" description="Acidic residues" evidence="1">
    <location>
        <begin position="43"/>
        <end position="56"/>
    </location>
</feature>
<feature type="compositionally biased region" description="Acidic residues" evidence="1">
    <location>
        <begin position="1"/>
        <end position="12"/>
    </location>
</feature>
<evidence type="ECO:0000313" key="2">
    <source>
        <dbReference type="EMBL" id="EJK76502.1"/>
    </source>
</evidence>
<keyword evidence="3" id="KW-1185">Reference proteome</keyword>